<evidence type="ECO:0000313" key="3">
    <source>
        <dbReference type="Proteomes" id="UP000198510"/>
    </source>
</evidence>
<reference evidence="2 3" key="1">
    <citation type="submission" date="2016-10" db="EMBL/GenBank/DDBJ databases">
        <authorList>
            <person name="de Groot N.N."/>
        </authorList>
    </citation>
    <scope>NUCLEOTIDE SEQUENCE [LARGE SCALE GENOMIC DNA]</scope>
    <source>
        <strain evidence="2 3">DSM 25186</strain>
    </source>
</reference>
<name>A0A1G9B776_9BACT</name>
<evidence type="ECO:0000256" key="1">
    <source>
        <dbReference type="SAM" id="MobiDB-lite"/>
    </source>
</evidence>
<dbReference type="RefSeq" id="WP_143017149.1">
    <property type="nucleotide sequence ID" value="NZ_FNFO01000002.1"/>
</dbReference>
<dbReference type="AlphaFoldDB" id="A0A1G9B776"/>
<feature type="region of interest" description="Disordered" evidence="1">
    <location>
        <begin position="1"/>
        <end position="29"/>
    </location>
</feature>
<protein>
    <submittedName>
        <fullName evidence="2">Uncharacterized protein</fullName>
    </submittedName>
</protein>
<feature type="region of interest" description="Disordered" evidence="1">
    <location>
        <begin position="135"/>
        <end position="154"/>
    </location>
</feature>
<accession>A0A1G9B776</accession>
<dbReference type="Proteomes" id="UP000198510">
    <property type="component" value="Unassembled WGS sequence"/>
</dbReference>
<sequence>MSDREYHQQKRTLKVSVRNTDAAANHPADPQEIKEYQELILALSDELNAHREVLNRLYHQEFRGPLCRIKGLALVIRTCIKDEDLKQLDQFAELIQVVVDNFTKRVDEIIEKSPYQAEPDEQLYNTLELIRQVYQESQYPRPSTDDTPTGDPTP</sequence>
<gene>
    <name evidence="2" type="ORF">SAMN05421823_102536</name>
</gene>
<dbReference type="STRING" id="1075417.SAMN05421823_102536"/>
<evidence type="ECO:0000313" key="2">
    <source>
        <dbReference type="EMBL" id="SDK35406.1"/>
    </source>
</evidence>
<keyword evidence="3" id="KW-1185">Reference proteome</keyword>
<feature type="compositionally biased region" description="Low complexity" evidence="1">
    <location>
        <begin position="145"/>
        <end position="154"/>
    </location>
</feature>
<dbReference type="EMBL" id="FNFO01000002">
    <property type="protein sequence ID" value="SDK35406.1"/>
    <property type="molecule type" value="Genomic_DNA"/>
</dbReference>
<organism evidence="2 3">
    <name type="scientific">Catalinimonas alkaloidigena</name>
    <dbReference type="NCBI Taxonomy" id="1075417"/>
    <lineage>
        <taxon>Bacteria</taxon>
        <taxon>Pseudomonadati</taxon>
        <taxon>Bacteroidota</taxon>
        <taxon>Cytophagia</taxon>
        <taxon>Cytophagales</taxon>
        <taxon>Catalimonadaceae</taxon>
        <taxon>Catalinimonas</taxon>
    </lineage>
</organism>
<proteinExistence type="predicted"/>